<feature type="transmembrane region" description="Helical" evidence="7">
    <location>
        <begin position="148"/>
        <end position="166"/>
    </location>
</feature>
<feature type="transmembrane region" description="Helical" evidence="7">
    <location>
        <begin position="56"/>
        <end position="83"/>
    </location>
</feature>
<evidence type="ECO:0000256" key="2">
    <source>
        <dbReference type="ARBA" id="ARBA00009045"/>
    </source>
</evidence>
<keyword evidence="9" id="KW-0645">Protease</keyword>
<keyword evidence="3 7" id="KW-0812">Transmembrane</keyword>
<evidence type="ECO:0000256" key="5">
    <source>
        <dbReference type="ARBA" id="ARBA00022989"/>
    </source>
</evidence>
<feature type="transmembrane region" description="Helical" evidence="7">
    <location>
        <begin position="118"/>
        <end position="136"/>
    </location>
</feature>
<dbReference type="GO" id="GO:0006508">
    <property type="term" value="P:proteolysis"/>
    <property type="evidence" value="ECO:0007669"/>
    <property type="project" value="UniProtKB-KW"/>
</dbReference>
<keyword evidence="4" id="KW-0378">Hydrolase</keyword>
<dbReference type="GO" id="GO:0008233">
    <property type="term" value="F:peptidase activity"/>
    <property type="evidence" value="ECO:0007669"/>
    <property type="project" value="UniProtKB-KW"/>
</dbReference>
<keyword evidence="6 7" id="KW-0472">Membrane</keyword>
<dbReference type="SUPFAM" id="SSF144091">
    <property type="entry name" value="Rhomboid-like"/>
    <property type="match status" value="1"/>
</dbReference>
<dbReference type="Proteomes" id="UP001522905">
    <property type="component" value="Unassembled WGS sequence"/>
</dbReference>
<proteinExistence type="inferred from homology"/>
<dbReference type="RefSeq" id="WP_248601441.1">
    <property type="nucleotide sequence ID" value="NZ_BPLM01000004.1"/>
</dbReference>
<evidence type="ECO:0000313" key="10">
    <source>
        <dbReference type="Proteomes" id="UP001522905"/>
    </source>
</evidence>
<dbReference type="EMBL" id="JAJIAO010000001">
    <property type="protein sequence ID" value="MCK8624197.1"/>
    <property type="molecule type" value="Genomic_DNA"/>
</dbReference>
<evidence type="ECO:0000313" key="9">
    <source>
        <dbReference type="EMBL" id="MCK8624197.1"/>
    </source>
</evidence>
<protein>
    <submittedName>
        <fullName evidence="9">Rhomboid family intramembrane serine protease</fullName>
    </submittedName>
</protein>
<evidence type="ECO:0000259" key="8">
    <source>
        <dbReference type="Pfam" id="PF01694"/>
    </source>
</evidence>
<evidence type="ECO:0000256" key="1">
    <source>
        <dbReference type="ARBA" id="ARBA00004141"/>
    </source>
</evidence>
<dbReference type="Gene3D" id="1.20.1540.10">
    <property type="entry name" value="Rhomboid-like"/>
    <property type="match status" value="1"/>
</dbReference>
<feature type="transmembrane region" description="Helical" evidence="7">
    <location>
        <begin position="12"/>
        <end position="31"/>
    </location>
</feature>
<accession>A0ABT0I046</accession>
<keyword evidence="5 7" id="KW-1133">Transmembrane helix</keyword>
<dbReference type="Pfam" id="PF01694">
    <property type="entry name" value="Rhomboid"/>
    <property type="match status" value="1"/>
</dbReference>
<name>A0ABT0I046_9LACO</name>
<dbReference type="InterPro" id="IPR050925">
    <property type="entry name" value="Rhomboid_protease_S54"/>
</dbReference>
<feature type="transmembrane region" description="Helical" evidence="7">
    <location>
        <begin position="95"/>
        <end position="112"/>
    </location>
</feature>
<dbReference type="InterPro" id="IPR022764">
    <property type="entry name" value="Peptidase_S54_rhomboid_dom"/>
</dbReference>
<reference evidence="9 10" key="1">
    <citation type="submission" date="2021-11" db="EMBL/GenBank/DDBJ databases">
        <title>Comparative genomics of bee honey and flower isolates.</title>
        <authorList>
            <person name="Bechtner J.D."/>
            <person name="Gallus M.K."/>
            <person name="Ehrmann M."/>
        </authorList>
    </citation>
    <scope>NUCLEOTIDE SEQUENCE [LARGE SCALE GENOMIC DNA]</scope>
    <source>
        <strain evidence="9 10">M161</strain>
    </source>
</reference>
<dbReference type="PANTHER" id="PTHR43731:SF14">
    <property type="entry name" value="PRESENILIN-ASSOCIATED RHOMBOID-LIKE PROTEIN, MITOCHONDRIAL"/>
    <property type="match status" value="1"/>
</dbReference>
<sequence length="225" mass="25302">MKKYINHIKNRPFISEGLLGIMIIIYLYMLMSGNDNPYGMVNYGANVHELVASGQYWRLLTAIFLHWDFTHILFNGITLYFIGVQLESFFGHTRFLCIFLLSGIMGNMVSFAFSSNSISAGASTSLFGLFGVYLMLGENFHNNIFIRSLARSFSFLIILNIGIDLMMPNVDIYGHIGGLIGGFLYAYVFSLPNNPNISKMKRVVAFIMVLIISVSMLKIGFSSSY</sequence>
<comment type="caution">
    <text evidence="9">The sequence shown here is derived from an EMBL/GenBank/DDBJ whole genome shotgun (WGS) entry which is preliminary data.</text>
</comment>
<feature type="transmembrane region" description="Helical" evidence="7">
    <location>
        <begin position="172"/>
        <end position="191"/>
    </location>
</feature>
<comment type="subcellular location">
    <subcellularLocation>
        <location evidence="1">Membrane</location>
        <topology evidence="1">Multi-pass membrane protein</topology>
    </subcellularLocation>
</comment>
<evidence type="ECO:0000256" key="6">
    <source>
        <dbReference type="ARBA" id="ARBA00023136"/>
    </source>
</evidence>
<evidence type="ECO:0000256" key="7">
    <source>
        <dbReference type="SAM" id="Phobius"/>
    </source>
</evidence>
<feature type="domain" description="Peptidase S54 rhomboid" evidence="8">
    <location>
        <begin position="54"/>
        <end position="190"/>
    </location>
</feature>
<keyword evidence="10" id="KW-1185">Reference proteome</keyword>
<organism evidence="9 10">
    <name type="scientific">Apilactobacillus xinyiensis</name>
    <dbReference type="NCBI Taxonomy" id="2841032"/>
    <lineage>
        <taxon>Bacteria</taxon>
        <taxon>Bacillati</taxon>
        <taxon>Bacillota</taxon>
        <taxon>Bacilli</taxon>
        <taxon>Lactobacillales</taxon>
        <taxon>Lactobacillaceae</taxon>
        <taxon>Apilactobacillus</taxon>
    </lineage>
</organism>
<evidence type="ECO:0000256" key="3">
    <source>
        <dbReference type="ARBA" id="ARBA00022692"/>
    </source>
</evidence>
<comment type="similarity">
    <text evidence="2">Belongs to the peptidase S54 family.</text>
</comment>
<gene>
    <name evidence="9" type="ORF">LNP07_01485</name>
</gene>
<dbReference type="PANTHER" id="PTHR43731">
    <property type="entry name" value="RHOMBOID PROTEASE"/>
    <property type="match status" value="1"/>
</dbReference>
<dbReference type="InterPro" id="IPR035952">
    <property type="entry name" value="Rhomboid-like_sf"/>
</dbReference>
<feature type="transmembrane region" description="Helical" evidence="7">
    <location>
        <begin position="203"/>
        <end position="221"/>
    </location>
</feature>
<evidence type="ECO:0000256" key="4">
    <source>
        <dbReference type="ARBA" id="ARBA00022801"/>
    </source>
</evidence>